<dbReference type="GO" id="GO:0046872">
    <property type="term" value="F:metal ion binding"/>
    <property type="evidence" value="ECO:0007669"/>
    <property type="project" value="UniProtKB-KW"/>
</dbReference>
<dbReference type="Gene3D" id="3.60.21.10">
    <property type="match status" value="1"/>
</dbReference>
<dbReference type="OrthoDB" id="9801109at2"/>
<reference evidence="4" key="1">
    <citation type="submission" date="2016-02" db="EMBL/GenBank/DDBJ databases">
        <authorList>
            <person name="Holder M.E."/>
            <person name="Ajami N.J."/>
            <person name="Petrosino J.F."/>
        </authorList>
    </citation>
    <scope>NUCLEOTIDE SEQUENCE [LARGE SCALE GENOMIC DNA]</scope>
    <source>
        <strain evidence="4">DSM 12838</strain>
    </source>
</reference>
<dbReference type="AlphaFoldDB" id="A0A0X8JP78"/>
<dbReference type="GO" id="GO:0004113">
    <property type="term" value="F:2',3'-cyclic-nucleotide 3'-phosphodiesterase activity"/>
    <property type="evidence" value="ECO:0007669"/>
    <property type="project" value="TreeGrafter"/>
</dbReference>
<evidence type="ECO:0000313" key="4">
    <source>
        <dbReference type="Proteomes" id="UP000063964"/>
    </source>
</evidence>
<gene>
    <name evidence="3" type="ORF">AXF15_02025</name>
</gene>
<proteinExistence type="predicted"/>
<feature type="binding site" evidence="2">
    <location>
        <position position="39"/>
    </location>
    <ligand>
        <name>Fe cation</name>
        <dbReference type="ChEBI" id="CHEBI:24875"/>
        <label>1</label>
    </ligand>
</feature>
<dbReference type="PIRSF" id="PIRSF004789">
    <property type="entry name" value="DR1281"/>
    <property type="match status" value="1"/>
</dbReference>
<feature type="binding site" evidence="2">
    <location>
        <position position="40"/>
    </location>
    <ligand>
        <name>Fe cation</name>
        <dbReference type="ChEBI" id="CHEBI:24875"/>
        <label>1</label>
    </ligand>
</feature>
<feature type="binding site" evidence="2">
    <location>
        <position position="176"/>
    </location>
    <ligand>
        <name>Fe cation</name>
        <dbReference type="ChEBI" id="CHEBI:24875"/>
        <label>2</label>
    </ligand>
</feature>
<keyword evidence="2" id="KW-0479">Metal-binding</keyword>
<dbReference type="EMBL" id="CP014230">
    <property type="protein sequence ID" value="AMD92008.1"/>
    <property type="molecule type" value="Genomic_DNA"/>
</dbReference>
<accession>A0A0X8JP78</accession>
<feature type="binding site" evidence="2">
    <location>
        <position position="151"/>
    </location>
    <ligand>
        <name>Fe cation</name>
        <dbReference type="ChEBI" id="CHEBI:24875"/>
        <label>2</label>
    </ligand>
</feature>
<evidence type="ECO:0000313" key="3">
    <source>
        <dbReference type="EMBL" id="AMD92008.1"/>
    </source>
</evidence>
<dbReference type="RefSeq" id="WP_066602625.1">
    <property type="nucleotide sequence ID" value="NZ_CP014230.1"/>
</dbReference>
<feature type="binding site" evidence="2">
    <location>
        <position position="8"/>
    </location>
    <ligand>
        <name>Fe cation</name>
        <dbReference type="ChEBI" id="CHEBI:24875"/>
        <label>1</label>
    </ligand>
</feature>
<evidence type="ECO:0000256" key="1">
    <source>
        <dbReference type="PIRSR" id="PIRSR004789-50"/>
    </source>
</evidence>
<sequence>MRILFLGDIVGKSGRQMVRHHLPRLRHELGLDAVLANAENASRGLGLSAASARELRQAGIDVLTSGNHIWKFPDICAVLDAEPWLLRPANYPPSAPGRGFGVFSPGPDIPPLAVMNLQGRVFMEPIDCPFAAAERLLELVPPDAVLVVDMHAEATSEKRALAHMLRGRAHVVLGTHTHVQTSDARILDGVTGFMTDLGMCGPVDSCLGMDSDAILRKFRTGRPERFELASGPCALHGALVDVDQGRCRSIAAWSFEG</sequence>
<feature type="active site" description="Proton donor" evidence="1">
    <location>
        <position position="68"/>
    </location>
</feature>
<organism evidence="3 4">
    <name type="scientific">Desulfomicrobium orale DSM 12838</name>
    <dbReference type="NCBI Taxonomy" id="888061"/>
    <lineage>
        <taxon>Bacteria</taxon>
        <taxon>Pseudomonadati</taxon>
        <taxon>Thermodesulfobacteriota</taxon>
        <taxon>Desulfovibrionia</taxon>
        <taxon>Desulfovibrionales</taxon>
        <taxon>Desulfomicrobiaceae</taxon>
        <taxon>Desulfomicrobium</taxon>
    </lineage>
</organism>
<name>A0A0X8JP78_9BACT</name>
<dbReference type="Pfam" id="PF13277">
    <property type="entry name" value="YmdB"/>
    <property type="match status" value="1"/>
</dbReference>
<dbReference type="STRING" id="888061.AXF15_02025"/>
<dbReference type="KEGG" id="doa:AXF15_02025"/>
<evidence type="ECO:0000256" key="2">
    <source>
        <dbReference type="PIRSR" id="PIRSR004789-51"/>
    </source>
</evidence>
<dbReference type="PANTHER" id="PTHR36303">
    <property type="entry name" value="2',3'-CYCLIC-NUCLEOTIDE 2'-PHOSPHODIESTERASE"/>
    <property type="match status" value="1"/>
</dbReference>
<dbReference type="Proteomes" id="UP000063964">
    <property type="component" value="Chromosome"/>
</dbReference>
<dbReference type="PANTHER" id="PTHR36303:SF1">
    <property type="entry name" value="2',3'-CYCLIC-NUCLEOTIDE 2'-PHOSPHODIESTERASE"/>
    <property type="match status" value="1"/>
</dbReference>
<feature type="binding site" evidence="2">
    <location>
        <position position="39"/>
    </location>
    <ligand>
        <name>Fe cation</name>
        <dbReference type="ChEBI" id="CHEBI:24875"/>
        <label>2</label>
    </ligand>
</feature>
<keyword evidence="4" id="KW-1185">Reference proteome</keyword>
<feature type="binding site" evidence="2">
    <location>
        <position position="178"/>
    </location>
    <ligand>
        <name>Fe cation</name>
        <dbReference type="ChEBI" id="CHEBI:24875"/>
        <label>1</label>
    </ligand>
</feature>
<protein>
    <submittedName>
        <fullName evidence="3">Metallophosphoesterase</fullName>
    </submittedName>
</protein>
<feature type="binding site" evidence="2">
    <location>
        <position position="67"/>
    </location>
    <ligand>
        <name>Fe cation</name>
        <dbReference type="ChEBI" id="CHEBI:24875"/>
        <label>2</label>
    </ligand>
</feature>
<dbReference type="InterPro" id="IPR029052">
    <property type="entry name" value="Metallo-depent_PP-like"/>
</dbReference>
<dbReference type="InterPro" id="IPR005235">
    <property type="entry name" value="YmdB-like"/>
</dbReference>
<dbReference type="SUPFAM" id="SSF56300">
    <property type="entry name" value="Metallo-dependent phosphatases"/>
    <property type="match status" value="1"/>
</dbReference>